<evidence type="ECO:0000259" key="1">
    <source>
        <dbReference type="Pfam" id="PF08421"/>
    </source>
</evidence>
<keyword evidence="3" id="KW-0808">Transferase</keyword>
<evidence type="ECO:0000313" key="4">
    <source>
        <dbReference type="Proteomes" id="UP001172687"/>
    </source>
</evidence>
<dbReference type="Pfam" id="PF08421">
    <property type="entry name" value="Methyltransf_13"/>
    <property type="match status" value="1"/>
</dbReference>
<reference evidence="3" key="1">
    <citation type="submission" date="2023-07" db="EMBL/GenBank/DDBJ databases">
        <title>Degradation of tert-butanol by M. austroafricanum TBA100.</title>
        <authorList>
            <person name="Helbich S."/>
            <person name="Vainshtein Y."/>
        </authorList>
    </citation>
    <scope>NUCLEOTIDE SEQUENCE</scope>
    <source>
        <strain evidence="3">TBA100</strain>
    </source>
</reference>
<organism evidence="3 4">
    <name type="scientific">Mycolicibacterium austroafricanum</name>
    <name type="common">Mycobacterium austroafricanum</name>
    <dbReference type="NCBI Taxonomy" id="39687"/>
    <lineage>
        <taxon>Bacteria</taxon>
        <taxon>Bacillati</taxon>
        <taxon>Actinomycetota</taxon>
        <taxon>Actinomycetes</taxon>
        <taxon>Mycobacteriales</taxon>
        <taxon>Mycobacteriaceae</taxon>
        <taxon>Mycolicibacterium</taxon>
    </lineage>
</organism>
<dbReference type="InterPro" id="IPR029063">
    <property type="entry name" value="SAM-dependent_MTases_sf"/>
</dbReference>
<gene>
    <name evidence="3" type="ORF">QYF68_01905</name>
</gene>
<protein>
    <submittedName>
        <fullName evidence="3">Transferase</fullName>
    </submittedName>
</protein>
<dbReference type="InterPro" id="IPR038576">
    <property type="entry name" value="Methyltransf_Zn-bd_dom_put_sf"/>
</dbReference>
<keyword evidence="4" id="KW-1185">Reference proteome</keyword>
<sequence>MNECRGCGRDATLPVLDFGNVPAPDHFPPAADPIGADEACHRLAIALCSSCGLAQLADDDTGGQEMHGLEPRALREQAQAAVEQVAAAGWLRGDTVLEFESPHSGSWLPLVAVFGYHPAPGSDADLVLDCFGIMHEPEQRASFARRAAATRSGGVLLLQYQPIVTIVTEGQWNALRHGHFAYYSLTSLRSLLATVGMSVATLWEFDLYGGTTLVAAVHGDVEGDESVQHLLNKEQQMGITTPAGLAGLQEGADRDVEMLRGWLEQEAAAGHTVYAYAAASKAVSLFSRAGITTDLVKAVADGAPAKQGRRMPGTDIPIISPEELLAADPDRVLLTLADLLPEVEARFPELSGRWKAHGR</sequence>
<comment type="caution">
    <text evidence="3">The sequence shown here is derived from an EMBL/GenBank/DDBJ whole genome shotgun (WGS) entry which is preliminary data.</text>
</comment>
<evidence type="ECO:0000313" key="3">
    <source>
        <dbReference type="EMBL" id="MDN4516578.1"/>
    </source>
</evidence>
<dbReference type="Gene3D" id="6.20.50.110">
    <property type="entry name" value="Methyltransferase, zinc-binding domain"/>
    <property type="match status" value="1"/>
</dbReference>
<feature type="domain" description="Methyltransferase putative zinc binding" evidence="1">
    <location>
        <begin position="4"/>
        <end position="57"/>
    </location>
</feature>
<dbReference type="Gene3D" id="3.40.50.150">
    <property type="entry name" value="Vaccinia Virus protein VP39"/>
    <property type="match status" value="1"/>
</dbReference>
<dbReference type="Gene3D" id="3.40.50.720">
    <property type="entry name" value="NAD(P)-binding Rossmann-like Domain"/>
    <property type="match status" value="1"/>
</dbReference>
<dbReference type="SUPFAM" id="SSF53335">
    <property type="entry name" value="S-adenosyl-L-methionine-dependent methyltransferases"/>
    <property type="match status" value="1"/>
</dbReference>
<feature type="domain" description="C-methyltransferase" evidence="2">
    <location>
        <begin position="208"/>
        <end position="335"/>
    </location>
</feature>
<dbReference type="EMBL" id="JAUHTC010000007">
    <property type="protein sequence ID" value="MDN4516578.1"/>
    <property type="molecule type" value="Genomic_DNA"/>
</dbReference>
<proteinExistence type="predicted"/>
<evidence type="ECO:0000259" key="2">
    <source>
        <dbReference type="Pfam" id="PF08484"/>
    </source>
</evidence>
<dbReference type="InterPro" id="IPR013691">
    <property type="entry name" value="MeTrfase_14"/>
</dbReference>
<dbReference type="Proteomes" id="UP001172687">
    <property type="component" value="Unassembled WGS sequence"/>
</dbReference>
<accession>A0ABT8H741</accession>
<dbReference type="InterPro" id="IPR013630">
    <property type="entry name" value="Methyltransf_Zn-bd_dom_put"/>
</dbReference>
<dbReference type="Pfam" id="PF08484">
    <property type="entry name" value="Methyltransf_14"/>
    <property type="match status" value="1"/>
</dbReference>
<dbReference type="RefSeq" id="WP_011777536.1">
    <property type="nucleotide sequence ID" value="NZ_CP070380.1"/>
</dbReference>
<name>A0ABT8H741_MYCAO</name>
<dbReference type="GO" id="GO:0016740">
    <property type="term" value="F:transferase activity"/>
    <property type="evidence" value="ECO:0007669"/>
    <property type="project" value="UniProtKB-KW"/>
</dbReference>